<evidence type="ECO:0000256" key="1">
    <source>
        <dbReference type="ARBA" id="ARBA00022837"/>
    </source>
</evidence>
<keyword evidence="6" id="KW-1185">Reference proteome</keyword>
<protein>
    <recommendedName>
        <fullName evidence="4">EF-hand domain-containing protein</fullName>
    </recommendedName>
</protein>
<dbReference type="AlphaFoldDB" id="A0A8J5XA69"/>
<keyword evidence="1" id="KW-0106">Calcium</keyword>
<dbReference type="Gene3D" id="1.10.238.10">
    <property type="entry name" value="EF-hand"/>
    <property type="match status" value="1"/>
</dbReference>
<feature type="domain" description="EF-hand" evidence="4">
    <location>
        <begin position="55"/>
        <end position="90"/>
    </location>
</feature>
<dbReference type="SUPFAM" id="SSF47473">
    <property type="entry name" value="EF-hand"/>
    <property type="match status" value="1"/>
</dbReference>
<reference evidence="5" key="1">
    <citation type="submission" date="2021-05" db="EMBL/GenBank/DDBJ databases">
        <title>The genome of the haptophyte Pavlova lutheri (Diacronema luteri, Pavlovales) - a model for lipid biosynthesis in eukaryotic algae.</title>
        <authorList>
            <person name="Hulatt C.J."/>
            <person name="Posewitz M.C."/>
        </authorList>
    </citation>
    <scope>NUCLEOTIDE SEQUENCE</scope>
    <source>
        <strain evidence="5">NIVA-4/92</strain>
    </source>
</reference>
<gene>
    <name evidence="5" type="ORF">KFE25_000984</name>
</gene>
<evidence type="ECO:0000313" key="5">
    <source>
        <dbReference type="EMBL" id="KAG8459628.1"/>
    </source>
</evidence>
<dbReference type="InterPro" id="IPR018247">
    <property type="entry name" value="EF_Hand_1_Ca_BS"/>
</dbReference>
<dbReference type="PROSITE" id="PS00018">
    <property type="entry name" value="EF_HAND_1"/>
    <property type="match status" value="1"/>
</dbReference>
<keyword evidence="3" id="KW-0732">Signal</keyword>
<dbReference type="Pfam" id="PF13499">
    <property type="entry name" value="EF-hand_7"/>
    <property type="match status" value="1"/>
</dbReference>
<dbReference type="InterPro" id="IPR002048">
    <property type="entry name" value="EF_hand_dom"/>
</dbReference>
<accession>A0A8J5XA69</accession>
<feature type="signal peptide" evidence="3">
    <location>
        <begin position="1"/>
        <end position="18"/>
    </location>
</feature>
<evidence type="ECO:0000259" key="4">
    <source>
        <dbReference type="PROSITE" id="PS50222"/>
    </source>
</evidence>
<evidence type="ECO:0000256" key="3">
    <source>
        <dbReference type="SAM" id="SignalP"/>
    </source>
</evidence>
<organism evidence="5 6">
    <name type="scientific">Diacronema lutheri</name>
    <name type="common">Unicellular marine alga</name>
    <name type="synonym">Monochrysis lutheri</name>
    <dbReference type="NCBI Taxonomy" id="2081491"/>
    <lineage>
        <taxon>Eukaryota</taxon>
        <taxon>Haptista</taxon>
        <taxon>Haptophyta</taxon>
        <taxon>Pavlovophyceae</taxon>
        <taxon>Pavlovales</taxon>
        <taxon>Pavlovaceae</taxon>
        <taxon>Diacronema</taxon>
    </lineage>
</organism>
<feature type="chain" id="PRO_5035174605" description="EF-hand domain-containing protein" evidence="3">
    <location>
        <begin position="19"/>
        <end position="106"/>
    </location>
</feature>
<sequence length="106" mass="11486">MRLALVGLALLALTAAGAAPVADEEAELRAEFDAMDMDKDGLIDRQELARMEDAPEEQDINEFITSFDQDGDGKISYDEIIDDALNNPKPDDGDEAEGVGEETDVQ</sequence>
<dbReference type="EMBL" id="JAGTXO010000039">
    <property type="protein sequence ID" value="KAG8459628.1"/>
    <property type="molecule type" value="Genomic_DNA"/>
</dbReference>
<feature type="domain" description="EF-hand" evidence="4">
    <location>
        <begin position="23"/>
        <end position="51"/>
    </location>
</feature>
<dbReference type="Proteomes" id="UP000751190">
    <property type="component" value="Unassembled WGS sequence"/>
</dbReference>
<feature type="region of interest" description="Disordered" evidence="2">
    <location>
        <begin position="82"/>
        <end position="106"/>
    </location>
</feature>
<dbReference type="PROSITE" id="PS50222">
    <property type="entry name" value="EF_HAND_2"/>
    <property type="match status" value="2"/>
</dbReference>
<comment type="caution">
    <text evidence="5">The sequence shown here is derived from an EMBL/GenBank/DDBJ whole genome shotgun (WGS) entry which is preliminary data.</text>
</comment>
<evidence type="ECO:0000256" key="2">
    <source>
        <dbReference type="SAM" id="MobiDB-lite"/>
    </source>
</evidence>
<dbReference type="InterPro" id="IPR011992">
    <property type="entry name" value="EF-hand-dom_pair"/>
</dbReference>
<proteinExistence type="predicted"/>
<evidence type="ECO:0000313" key="6">
    <source>
        <dbReference type="Proteomes" id="UP000751190"/>
    </source>
</evidence>
<dbReference type="SMART" id="SM00054">
    <property type="entry name" value="EFh"/>
    <property type="match status" value="2"/>
</dbReference>
<dbReference type="CDD" id="cd00051">
    <property type="entry name" value="EFh"/>
    <property type="match status" value="1"/>
</dbReference>
<dbReference type="OrthoDB" id="10263155at2759"/>
<name>A0A8J5XA69_DIALT</name>
<dbReference type="GO" id="GO:0005509">
    <property type="term" value="F:calcium ion binding"/>
    <property type="evidence" value="ECO:0007669"/>
    <property type="project" value="InterPro"/>
</dbReference>
<feature type="compositionally biased region" description="Acidic residues" evidence="2">
    <location>
        <begin position="92"/>
        <end position="106"/>
    </location>
</feature>